<evidence type="ECO:0000313" key="10">
    <source>
        <dbReference type="EMBL" id="GGC93432.1"/>
    </source>
</evidence>
<dbReference type="InterPro" id="IPR013766">
    <property type="entry name" value="Thioredoxin_domain"/>
</dbReference>
<dbReference type="PIRSF" id="PIRSF001488">
    <property type="entry name" value="Tdi_protein"/>
    <property type="match status" value="1"/>
</dbReference>
<keyword evidence="4 7" id="KW-0574">Periplasm</keyword>
<keyword evidence="11" id="KW-1185">Reference proteome</keyword>
<evidence type="ECO:0000259" key="9">
    <source>
        <dbReference type="PROSITE" id="PS51352"/>
    </source>
</evidence>
<dbReference type="PROSITE" id="PS51352">
    <property type="entry name" value="THIOREDOXIN_2"/>
    <property type="match status" value="1"/>
</dbReference>
<evidence type="ECO:0000256" key="6">
    <source>
        <dbReference type="ARBA" id="ARBA00023284"/>
    </source>
</evidence>
<dbReference type="InterPro" id="IPR023205">
    <property type="entry name" value="DsbA/DsbL"/>
</dbReference>
<name>A0ABQ1PAX9_9GAMM</name>
<dbReference type="PANTHER" id="PTHR35891">
    <property type="entry name" value="THIOL:DISULFIDE INTERCHANGE PROTEIN DSBA"/>
    <property type="match status" value="1"/>
</dbReference>
<reference evidence="11" key="1">
    <citation type="journal article" date="2019" name="Int. J. Syst. Evol. Microbiol.">
        <title>The Global Catalogue of Microorganisms (GCM) 10K type strain sequencing project: providing services to taxonomists for standard genome sequencing and annotation.</title>
        <authorList>
            <consortium name="The Broad Institute Genomics Platform"/>
            <consortium name="The Broad Institute Genome Sequencing Center for Infectious Disease"/>
            <person name="Wu L."/>
            <person name="Ma J."/>
        </authorList>
    </citation>
    <scope>NUCLEOTIDE SEQUENCE [LARGE SCALE GENOMIC DNA]</scope>
    <source>
        <strain evidence="11">CGMCC 1.12482</strain>
    </source>
</reference>
<evidence type="ECO:0000256" key="8">
    <source>
        <dbReference type="SAM" id="SignalP"/>
    </source>
</evidence>
<evidence type="ECO:0000256" key="1">
    <source>
        <dbReference type="ARBA" id="ARBA00004418"/>
    </source>
</evidence>
<dbReference type="PROSITE" id="PS00194">
    <property type="entry name" value="THIOREDOXIN_1"/>
    <property type="match status" value="1"/>
</dbReference>
<keyword evidence="3 8" id="KW-0732">Signal</keyword>
<gene>
    <name evidence="10" type="primary">dsbA</name>
    <name evidence="10" type="ORF">GCM10007418_11190</name>
</gene>
<evidence type="ECO:0000256" key="3">
    <source>
        <dbReference type="ARBA" id="ARBA00022729"/>
    </source>
</evidence>
<dbReference type="Pfam" id="PF01323">
    <property type="entry name" value="DSBA"/>
    <property type="match status" value="1"/>
</dbReference>
<dbReference type="EMBL" id="BMFF01000002">
    <property type="protein sequence ID" value="GGC93432.1"/>
    <property type="molecule type" value="Genomic_DNA"/>
</dbReference>
<evidence type="ECO:0000313" key="11">
    <source>
        <dbReference type="Proteomes" id="UP000638188"/>
    </source>
</evidence>
<evidence type="ECO:0000256" key="7">
    <source>
        <dbReference type="PIRNR" id="PIRNR001488"/>
    </source>
</evidence>
<dbReference type="Proteomes" id="UP000638188">
    <property type="component" value="Unassembled WGS sequence"/>
</dbReference>
<proteinExistence type="inferred from homology"/>
<protein>
    <recommendedName>
        <fullName evidence="7">Thiol:disulfide interchange protein</fullName>
    </recommendedName>
</protein>
<comment type="caution">
    <text evidence="10">The sequence shown here is derived from an EMBL/GenBank/DDBJ whole genome shotgun (WGS) entry which is preliminary data.</text>
</comment>
<dbReference type="InterPro" id="IPR017937">
    <property type="entry name" value="Thioredoxin_CS"/>
</dbReference>
<dbReference type="RefSeq" id="WP_150276337.1">
    <property type="nucleotide sequence ID" value="NZ_BMFF01000002.1"/>
</dbReference>
<dbReference type="InterPro" id="IPR050824">
    <property type="entry name" value="Thiol_disulfide_DsbA"/>
</dbReference>
<feature type="domain" description="Thioredoxin" evidence="9">
    <location>
        <begin position="13"/>
        <end position="208"/>
    </location>
</feature>
<evidence type="ECO:0000256" key="4">
    <source>
        <dbReference type="ARBA" id="ARBA00022764"/>
    </source>
</evidence>
<dbReference type="CDD" id="cd03019">
    <property type="entry name" value="DsbA_DsbA"/>
    <property type="match status" value="1"/>
</dbReference>
<dbReference type="InterPro" id="IPR001853">
    <property type="entry name" value="DSBA-like_thioredoxin_dom"/>
</dbReference>
<keyword evidence="5 7" id="KW-1015">Disulfide bond</keyword>
<sequence>MRVLMTATLVWLLGSLNAAQAQEAIPSADFKAGEHYIELTTPAPTQDPDKIEVAELFWYGCGHCFQFEPVLQDWKKTLPEDVSFREVPALFGGVWNTHAQLFYTVQSLGKLEETHKAIFNAIHVEKLRLANEAEMIEFLEPYGISEEQFEKAWSSFGVRSKISEAGRLAKAYRATGVPTLIVNGKYRIEGGMVGGFDGMLEVADYLIAQERQAR</sequence>
<evidence type="ECO:0000256" key="5">
    <source>
        <dbReference type="ARBA" id="ARBA00023157"/>
    </source>
</evidence>
<dbReference type="PANTHER" id="PTHR35891:SF2">
    <property type="entry name" value="THIOL:DISULFIDE INTERCHANGE PROTEIN DSBA"/>
    <property type="match status" value="1"/>
</dbReference>
<dbReference type="InterPro" id="IPR036249">
    <property type="entry name" value="Thioredoxin-like_sf"/>
</dbReference>
<accession>A0ABQ1PAX9</accession>
<comment type="subcellular location">
    <subcellularLocation>
        <location evidence="1 7">Periplasm</location>
    </subcellularLocation>
</comment>
<feature type="signal peptide" evidence="8">
    <location>
        <begin position="1"/>
        <end position="21"/>
    </location>
</feature>
<evidence type="ECO:0000256" key="2">
    <source>
        <dbReference type="ARBA" id="ARBA00005791"/>
    </source>
</evidence>
<comment type="similarity">
    <text evidence="2">Belongs to the thioredoxin family. DsbA subfamily.</text>
</comment>
<dbReference type="SUPFAM" id="SSF52833">
    <property type="entry name" value="Thioredoxin-like"/>
    <property type="match status" value="1"/>
</dbReference>
<keyword evidence="6" id="KW-0676">Redox-active center</keyword>
<dbReference type="Gene3D" id="3.40.30.10">
    <property type="entry name" value="Glutaredoxin"/>
    <property type="match status" value="1"/>
</dbReference>
<organism evidence="10 11">
    <name type="scientific">Halopseudomonas salina</name>
    <dbReference type="NCBI Taxonomy" id="1323744"/>
    <lineage>
        <taxon>Bacteria</taxon>
        <taxon>Pseudomonadati</taxon>
        <taxon>Pseudomonadota</taxon>
        <taxon>Gammaproteobacteria</taxon>
        <taxon>Pseudomonadales</taxon>
        <taxon>Pseudomonadaceae</taxon>
        <taxon>Halopseudomonas</taxon>
    </lineage>
</organism>
<feature type="chain" id="PRO_5046849123" description="Thiol:disulfide interchange protein" evidence="8">
    <location>
        <begin position="22"/>
        <end position="214"/>
    </location>
</feature>